<dbReference type="SUPFAM" id="SSF46955">
    <property type="entry name" value="Putative DNA-binding domain"/>
    <property type="match status" value="1"/>
</dbReference>
<dbReference type="InterPro" id="IPR041657">
    <property type="entry name" value="HTH_17"/>
</dbReference>
<evidence type="ECO:0000313" key="2">
    <source>
        <dbReference type="EMBL" id="WUU56663.1"/>
    </source>
</evidence>
<accession>A0ABZ1YAU2</accession>
<sequence length="62" mass="7233">MSAGGSNVLLTPDQAAERLAIPKRTLMDSYQRWKLRHVRVGKHIRFRERDVESWIDSQTVEP</sequence>
<feature type="domain" description="Helix-turn-helix" evidence="1">
    <location>
        <begin position="9"/>
        <end position="58"/>
    </location>
</feature>
<protein>
    <submittedName>
        <fullName evidence="2">Helix-turn-helix domain-containing protein</fullName>
    </submittedName>
</protein>
<dbReference type="RefSeq" id="WP_395759524.1">
    <property type="nucleotide sequence ID" value="NZ_CP109207.1"/>
</dbReference>
<dbReference type="EMBL" id="CP109207">
    <property type="protein sequence ID" value="WUU56663.1"/>
    <property type="molecule type" value="Genomic_DNA"/>
</dbReference>
<reference evidence="2" key="1">
    <citation type="submission" date="2022-10" db="EMBL/GenBank/DDBJ databases">
        <title>The complete genomes of actinobacterial strains from the NBC collection.</title>
        <authorList>
            <person name="Joergensen T.S."/>
            <person name="Alvarez Arevalo M."/>
            <person name="Sterndorff E.B."/>
            <person name="Faurdal D."/>
            <person name="Vuksanovic O."/>
            <person name="Mourched A.-S."/>
            <person name="Charusanti P."/>
            <person name="Shaw S."/>
            <person name="Blin K."/>
            <person name="Weber T."/>
        </authorList>
    </citation>
    <scope>NUCLEOTIDE SEQUENCE [LARGE SCALE GENOMIC DNA]</scope>
    <source>
        <strain evidence="2">NBC 01686</strain>
    </source>
</reference>
<organism evidence="2">
    <name type="scientific">Streptomyces althioticus</name>
    <dbReference type="NCBI Taxonomy" id="83380"/>
    <lineage>
        <taxon>Bacteria</taxon>
        <taxon>Bacillati</taxon>
        <taxon>Actinomycetota</taxon>
        <taxon>Actinomycetes</taxon>
        <taxon>Kitasatosporales</taxon>
        <taxon>Streptomycetaceae</taxon>
        <taxon>Streptomyces</taxon>
        <taxon>Streptomyces althioticus group</taxon>
    </lineage>
</organism>
<dbReference type="NCBIfam" id="TIGR01764">
    <property type="entry name" value="excise"/>
    <property type="match status" value="1"/>
</dbReference>
<dbReference type="Pfam" id="PF12728">
    <property type="entry name" value="HTH_17"/>
    <property type="match status" value="1"/>
</dbReference>
<name>A0ABZ1YAU2_9ACTN</name>
<proteinExistence type="predicted"/>
<gene>
    <name evidence="2" type="ORF">OIE82_27360</name>
</gene>
<evidence type="ECO:0000259" key="1">
    <source>
        <dbReference type="Pfam" id="PF12728"/>
    </source>
</evidence>
<dbReference type="InterPro" id="IPR009061">
    <property type="entry name" value="DNA-bd_dom_put_sf"/>
</dbReference>
<dbReference type="InterPro" id="IPR010093">
    <property type="entry name" value="SinI_DNA-bd"/>
</dbReference>